<organism evidence="3 4">
    <name type="scientific">Actinoplanes regularis</name>
    <dbReference type="NCBI Taxonomy" id="52697"/>
    <lineage>
        <taxon>Bacteria</taxon>
        <taxon>Bacillati</taxon>
        <taxon>Actinomycetota</taxon>
        <taxon>Actinomycetes</taxon>
        <taxon>Micromonosporales</taxon>
        <taxon>Micromonosporaceae</taxon>
        <taxon>Actinoplanes</taxon>
    </lineage>
</organism>
<gene>
    <name evidence="3" type="ORF">SAMN06264365_103377</name>
</gene>
<keyword evidence="2" id="KW-1133">Transmembrane helix</keyword>
<dbReference type="AlphaFoldDB" id="A0A238XEI7"/>
<keyword evidence="2" id="KW-0472">Membrane</keyword>
<dbReference type="OrthoDB" id="3400986at2"/>
<keyword evidence="4" id="KW-1185">Reference proteome</keyword>
<dbReference type="EMBL" id="FZNR01000003">
    <property type="protein sequence ID" value="SNR57435.1"/>
    <property type="molecule type" value="Genomic_DNA"/>
</dbReference>
<proteinExistence type="predicted"/>
<evidence type="ECO:0000313" key="4">
    <source>
        <dbReference type="Proteomes" id="UP000198415"/>
    </source>
</evidence>
<feature type="transmembrane region" description="Helical" evidence="2">
    <location>
        <begin position="65"/>
        <end position="85"/>
    </location>
</feature>
<keyword evidence="2" id="KW-0812">Transmembrane</keyword>
<accession>A0A238XEI7</accession>
<evidence type="ECO:0000256" key="2">
    <source>
        <dbReference type="SAM" id="Phobius"/>
    </source>
</evidence>
<feature type="compositionally biased region" description="Pro residues" evidence="1">
    <location>
        <begin position="15"/>
        <end position="38"/>
    </location>
</feature>
<reference evidence="3 4" key="1">
    <citation type="submission" date="2017-06" db="EMBL/GenBank/DDBJ databases">
        <authorList>
            <person name="Kim H.J."/>
            <person name="Triplett B.A."/>
        </authorList>
    </citation>
    <scope>NUCLEOTIDE SEQUENCE [LARGE SCALE GENOMIC DNA]</scope>
    <source>
        <strain evidence="3 4">DSM 43151</strain>
    </source>
</reference>
<sequence length="178" mass="18195">MSNPVEPTSGAAQAFPPPNSGQGFPPPNSGQGFPPPNAGVPGAPGTEGFPPPIPAEPKKSAGKKILSILGVIVVAVVIFGLKFGLRTALADDPTADAKVGDCISVSDKVKDNETTETEADIVDCSSKEALFVVVGRVEGTSDVEGPACDKFFTENDKDPAALGSAKKDDYLLCIKAKG</sequence>
<dbReference type="Proteomes" id="UP000198415">
    <property type="component" value="Unassembled WGS sequence"/>
</dbReference>
<evidence type="ECO:0000256" key="1">
    <source>
        <dbReference type="SAM" id="MobiDB-lite"/>
    </source>
</evidence>
<feature type="region of interest" description="Disordered" evidence="1">
    <location>
        <begin position="1"/>
        <end position="57"/>
    </location>
</feature>
<dbReference type="RefSeq" id="WP_089292991.1">
    <property type="nucleotide sequence ID" value="NZ_BOMU01000041.1"/>
</dbReference>
<protein>
    <submittedName>
        <fullName evidence="3">Uncharacterized protein</fullName>
    </submittedName>
</protein>
<name>A0A238XEI7_9ACTN</name>
<evidence type="ECO:0000313" key="3">
    <source>
        <dbReference type="EMBL" id="SNR57435.1"/>
    </source>
</evidence>